<feature type="region of interest" description="Disordered" evidence="1">
    <location>
        <begin position="1"/>
        <end position="51"/>
    </location>
</feature>
<evidence type="ECO:0000313" key="2">
    <source>
        <dbReference type="EMBL" id="WFD36228.1"/>
    </source>
</evidence>
<dbReference type="GO" id="GO:0035361">
    <property type="term" value="C:Cul8-RING ubiquitin ligase complex"/>
    <property type="evidence" value="ECO:0007669"/>
    <property type="project" value="TreeGrafter"/>
</dbReference>
<feature type="compositionally biased region" description="Low complexity" evidence="1">
    <location>
        <begin position="113"/>
        <end position="122"/>
    </location>
</feature>
<reference evidence="2" key="1">
    <citation type="submission" date="2023-03" db="EMBL/GenBank/DDBJ databases">
        <title>Mating type loci evolution in Malassezia.</title>
        <authorList>
            <person name="Coelho M.A."/>
        </authorList>
    </citation>
    <scope>NUCLEOTIDE SEQUENCE</scope>
    <source>
        <strain evidence="2">CBS 11721</strain>
    </source>
</reference>
<feature type="compositionally biased region" description="Acidic residues" evidence="1">
    <location>
        <begin position="1"/>
        <end position="11"/>
    </location>
</feature>
<keyword evidence="3" id="KW-1185">Reference proteome</keyword>
<protein>
    <submittedName>
        <fullName evidence="2">Uncharacterized protein</fullName>
    </submittedName>
</protein>
<gene>
    <name evidence="2" type="ORF">MCUN1_003106</name>
</gene>
<organism evidence="2 3">
    <name type="scientific">Malassezia cuniculi</name>
    <dbReference type="NCBI Taxonomy" id="948313"/>
    <lineage>
        <taxon>Eukaryota</taxon>
        <taxon>Fungi</taxon>
        <taxon>Dikarya</taxon>
        <taxon>Basidiomycota</taxon>
        <taxon>Ustilaginomycotina</taxon>
        <taxon>Malasseziomycetes</taxon>
        <taxon>Malasseziales</taxon>
        <taxon>Malasseziaceae</taxon>
        <taxon>Malassezia</taxon>
    </lineage>
</organism>
<dbReference type="Proteomes" id="UP001219933">
    <property type="component" value="Chromosome 4"/>
</dbReference>
<sequence length="1250" mass="138941">MHVPTSDDEEAWGWYSGDETRSRSPQTWAARRIAQSSDVRPRHNLRRRKPAQLRPYTLEAISYRQELVRNDWEDAVVYQRGIDAARRRTRSPSLTASPQHDEQQHTAAESHSDASPAASSDSTDYERRFRVLKRMMPARAARRCIEDLPTKTLAITTGIVEAWRDKEAAQTSDSEPPSLPPEVQPSPPQEMPLLPETISESSDEREEQVGTVVPRATVASRQSRFGRRRRTQKERDAVDKMLSRAKTLRAVFSEEASEPSESRRAIRRTAAPRESYKATSTRIDAGSHQVLFEEPKSHARRVPKKVVRNAVWVAPPEAPPPQPKVTQQTLPSLTRRQAVPPELHDQLAEACTWETLENVRLDFGIVPPAVGTRLDPHSFVGRGRLHVLLHDTISQKPSSVVMEKQLDGDMSIDDAGDALALVFDHIVDGHVERGIDGLYFFGQWFTWKLRDAHFETSRARSMLLEMTQGTLDQLTGSGDAVIALLWFRVDIVWRLHKSGSSCTDDVLANAQPLVHALLGRAHHVISDVNGVAAQAWICTIHILIALDGPGAFWDVLDGALEDWHATRIPQPIIWCEAVWHILGTVCALSCYGAAAGMASSAPRLDAHWSTIQRILTILPLRFDERVERAAPRAAMRRRDAYIRIVLHRILLFADRWNWSLAAADGVVARMFDVFDSHRLGDLPTETDHDFAPFLRKFDQNALSGAHTAFHMYLELLGKTAACGGHAARLFSRVTPVRVMPFTRHAVPTMAERSMLFNHYSAVMLFLYYVPSLALQRLRQIKSFLVFSSADASSRIACVRAMMYAGVVLRHHKLDIAPVSQWFKEVIYVLLDEHASAGSDELCQREALRTLVVVLRSISHVIAHAALTPDAKGYPPLGLLLVACDRRVLGVANDKQVCTEVLGCINQYLRARKQTQQKKQILPASQSSDMDLDDTLLYDEALGQMLGEDPARSDDAAFAQYAHDTLSPALFRLLTDSQHPDVVRKDEARVETIVRQAEEESFKALLVDCWAGCAAVIVAHELRDWRSYFTLGKESWKRLGDPVEKRNVALRLAVNVALIDQSAYTGLRAEFFGIMLQSLAADAHTLQSALLGLLVYSLDPPSPLLHGVLSMFKAPELRLDPFEAAQRIEGDMLMPLRGELVALLLANLAALVTTVRGIGTGTSAGAGASASVPWTGTRKAAEDMPLVVSCVSALLSSIRAYASVERDGRSQKEFVAFSRHVLHCVQSMGDLVERAVRTELSSTAAAINSIA</sequence>
<feature type="compositionally biased region" description="Pro residues" evidence="1">
    <location>
        <begin position="177"/>
        <end position="190"/>
    </location>
</feature>
<dbReference type="EMBL" id="CP119880">
    <property type="protein sequence ID" value="WFD36228.1"/>
    <property type="molecule type" value="Genomic_DNA"/>
</dbReference>
<dbReference type="GO" id="GO:0031297">
    <property type="term" value="P:replication fork processing"/>
    <property type="evidence" value="ECO:0007669"/>
    <property type="project" value="InterPro"/>
</dbReference>
<feature type="region of interest" description="Disordered" evidence="1">
    <location>
        <begin position="86"/>
        <end position="125"/>
    </location>
</feature>
<dbReference type="GO" id="GO:0005634">
    <property type="term" value="C:nucleus"/>
    <property type="evidence" value="ECO:0007669"/>
    <property type="project" value="InterPro"/>
</dbReference>
<accession>A0AAF0ESJ4</accession>
<feature type="region of interest" description="Disordered" evidence="1">
    <location>
        <begin position="252"/>
        <end position="281"/>
    </location>
</feature>
<evidence type="ECO:0000313" key="3">
    <source>
        <dbReference type="Proteomes" id="UP001219933"/>
    </source>
</evidence>
<feature type="compositionally biased region" description="Basic residues" evidence="1">
    <location>
        <begin position="42"/>
        <end position="51"/>
    </location>
</feature>
<name>A0AAF0ESJ4_9BASI</name>
<feature type="region of interest" description="Disordered" evidence="1">
    <location>
        <begin position="167"/>
        <end position="194"/>
    </location>
</feature>
<dbReference type="PANTHER" id="PTHR28122">
    <property type="entry name" value="E3 UBIQUITIN-PROTEIN LIGASE SUBSTRATE RECEPTOR MMS22"/>
    <property type="match status" value="1"/>
</dbReference>
<dbReference type="AlphaFoldDB" id="A0AAF0ESJ4"/>
<dbReference type="Pfam" id="PF09462">
    <property type="entry name" value="Mus7"/>
    <property type="match status" value="1"/>
</dbReference>
<evidence type="ECO:0000256" key="1">
    <source>
        <dbReference type="SAM" id="MobiDB-lite"/>
    </source>
</evidence>
<dbReference type="InterPro" id="IPR019021">
    <property type="entry name" value="Mms22"/>
</dbReference>
<feature type="region of interest" description="Disordered" evidence="1">
    <location>
        <begin position="219"/>
        <end position="238"/>
    </location>
</feature>
<feature type="compositionally biased region" description="Basic and acidic residues" evidence="1">
    <location>
        <begin position="99"/>
        <end position="112"/>
    </location>
</feature>
<dbReference type="GO" id="GO:0000724">
    <property type="term" value="P:double-strand break repair via homologous recombination"/>
    <property type="evidence" value="ECO:0007669"/>
    <property type="project" value="TreeGrafter"/>
</dbReference>
<dbReference type="PANTHER" id="PTHR28122:SF1">
    <property type="entry name" value="E3 UBIQUITIN-PROTEIN LIGASE SUBSTRATE RECEPTOR MMS22"/>
    <property type="match status" value="1"/>
</dbReference>
<proteinExistence type="predicted"/>